<evidence type="ECO:0000313" key="2">
    <source>
        <dbReference type="Proteomes" id="UP001162131"/>
    </source>
</evidence>
<dbReference type="AlphaFoldDB" id="A0AAU9IQY0"/>
<gene>
    <name evidence="1" type="ORF">BSTOLATCC_MIC15903</name>
</gene>
<proteinExistence type="predicted"/>
<dbReference type="Proteomes" id="UP001162131">
    <property type="component" value="Unassembled WGS sequence"/>
</dbReference>
<keyword evidence="2" id="KW-1185">Reference proteome</keyword>
<name>A0AAU9IQY0_9CILI</name>
<sequence>MVDRHWLYGNFHTITASESNSIDWCREVGIMKDPICDLFHRPTYIYQGGNSHFLRCNSCQKTLSLRRLSIFQYSRLPLSTCIKIIFFHMIREHSVLQIAQDLGYTHKAVRKFIKAVRRHISKQIFKSYFEDDPLGSENEPGRNHPTVEMDETKLLHWKNETRWVCLEFMIEALKNIGFFTVLTIGPMKNLKIIYSYQLLLIRITLRNVGLMAEESI</sequence>
<accession>A0AAU9IQY0</accession>
<organism evidence="1 2">
    <name type="scientific">Blepharisma stoltei</name>
    <dbReference type="NCBI Taxonomy" id="1481888"/>
    <lineage>
        <taxon>Eukaryota</taxon>
        <taxon>Sar</taxon>
        <taxon>Alveolata</taxon>
        <taxon>Ciliophora</taxon>
        <taxon>Postciliodesmatophora</taxon>
        <taxon>Heterotrichea</taxon>
        <taxon>Heterotrichida</taxon>
        <taxon>Blepharismidae</taxon>
        <taxon>Blepharisma</taxon>
    </lineage>
</organism>
<dbReference type="EMBL" id="CAJZBQ010000015">
    <property type="protein sequence ID" value="CAG9316141.1"/>
    <property type="molecule type" value="Genomic_DNA"/>
</dbReference>
<comment type="caution">
    <text evidence="1">The sequence shown here is derived from an EMBL/GenBank/DDBJ whole genome shotgun (WGS) entry which is preliminary data.</text>
</comment>
<reference evidence="1" key="1">
    <citation type="submission" date="2021-09" db="EMBL/GenBank/DDBJ databases">
        <authorList>
            <consortium name="AG Swart"/>
            <person name="Singh M."/>
            <person name="Singh A."/>
            <person name="Seah K."/>
            <person name="Emmerich C."/>
        </authorList>
    </citation>
    <scope>NUCLEOTIDE SEQUENCE</scope>
    <source>
        <strain evidence="1">ATCC30299</strain>
    </source>
</reference>
<evidence type="ECO:0000313" key="1">
    <source>
        <dbReference type="EMBL" id="CAG9316141.1"/>
    </source>
</evidence>
<evidence type="ECO:0008006" key="3">
    <source>
        <dbReference type="Google" id="ProtNLM"/>
    </source>
</evidence>
<protein>
    <recommendedName>
        <fullName evidence="3">Transposase</fullName>
    </recommendedName>
</protein>